<proteinExistence type="predicted"/>
<keyword evidence="2" id="KW-1185">Reference proteome</keyword>
<evidence type="ECO:0000313" key="2">
    <source>
        <dbReference type="Proteomes" id="UP000297299"/>
    </source>
</evidence>
<dbReference type="Proteomes" id="UP000297299">
    <property type="component" value="Unassembled WGS sequence"/>
</dbReference>
<reference evidence="1 2" key="1">
    <citation type="submission" date="2017-11" db="EMBL/GenBank/DDBJ databases">
        <title>Comparative genomics of Botrytis spp.</title>
        <authorList>
            <person name="Valero-Jimenez C.A."/>
            <person name="Tapia P."/>
            <person name="Veloso J."/>
            <person name="Silva-Moreno E."/>
            <person name="Staats M."/>
            <person name="Valdes J.H."/>
            <person name="Van Kan J.A.L."/>
        </authorList>
    </citation>
    <scope>NUCLEOTIDE SEQUENCE [LARGE SCALE GENOMIC DNA]</scope>
    <source>
        <strain evidence="1 2">MUCL2830</strain>
    </source>
</reference>
<gene>
    <name evidence="1" type="ORF">BOTCAL_0157g00170</name>
</gene>
<dbReference type="AlphaFoldDB" id="A0A4Y8D1X5"/>
<name>A0A4Y8D1X5_9HELO</name>
<dbReference type="OrthoDB" id="3534305at2759"/>
<protein>
    <submittedName>
        <fullName evidence="1">Uncharacterized protein</fullName>
    </submittedName>
</protein>
<evidence type="ECO:0000313" key="1">
    <source>
        <dbReference type="EMBL" id="TEY63234.1"/>
    </source>
</evidence>
<organism evidence="1 2">
    <name type="scientific">Botryotinia calthae</name>
    <dbReference type="NCBI Taxonomy" id="38488"/>
    <lineage>
        <taxon>Eukaryota</taxon>
        <taxon>Fungi</taxon>
        <taxon>Dikarya</taxon>
        <taxon>Ascomycota</taxon>
        <taxon>Pezizomycotina</taxon>
        <taxon>Leotiomycetes</taxon>
        <taxon>Helotiales</taxon>
        <taxon>Sclerotiniaceae</taxon>
        <taxon>Botryotinia</taxon>
    </lineage>
</organism>
<accession>A0A4Y8D1X5</accession>
<sequence>MQPSNMMEVKDSDHIAHLNELRRAFLHRFMKTPTIGPQQIDDFKEMMKKLPLVRYYGDLPEMDNPWYRFLFAASNGRIVHKPPHALERLGPLIRRTRYLVRVEIRYRVIFLVESIDDNGRLIFVEIDRHLLQRPLESAVLPEWLQGMFFPNVGKELEWMCEDFGHESHFKCSPWSRTLTSWW</sequence>
<dbReference type="EMBL" id="PHWZ01000157">
    <property type="protein sequence ID" value="TEY63234.1"/>
    <property type="molecule type" value="Genomic_DNA"/>
</dbReference>
<comment type="caution">
    <text evidence="1">The sequence shown here is derived from an EMBL/GenBank/DDBJ whole genome shotgun (WGS) entry which is preliminary data.</text>
</comment>